<feature type="transmembrane region" description="Helical" evidence="1">
    <location>
        <begin position="29"/>
        <end position="55"/>
    </location>
</feature>
<reference evidence="2" key="2">
    <citation type="submission" date="2021-04" db="EMBL/GenBank/DDBJ databases">
        <authorList>
            <person name="Gilroy R."/>
        </authorList>
    </citation>
    <scope>NUCLEOTIDE SEQUENCE</scope>
    <source>
        <strain evidence="2">ChiHjej11B10-19426</strain>
    </source>
</reference>
<proteinExistence type="predicted"/>
<name>A0A9D2DCI6_9BACT</name>
<dbReference type="AlphaFoldDB" id="A0A9D2DCI6"/>
<sequence>MVRILTFLILLITLALLAAIDVGAWLAFGWTGGVAGLCGIIGFLIAYAVSVEVAIAPRDFWTHSDFGLFLKKLGYAWETGLCVTAASFLIFRLITLL</sequence>
<organism evidence="2 3">
    <name type="scientific">Candidatus Tidjanibacter faecipullorum</name>
    <dbReference type="NCBI Taxonomy" id="2838766"/>
    <lineage>
        <taxon>Bacteria</taxon>
        <taxon>Pseudomonadati</taxon>
        <taxon>Bacteroidota</taxon>
        <taxon>Bacteroidia</taxon>
        <taxon>Bacteroidales</taxon>
        <taxon>Rikenellaceae</taxon>
        <taxon>Tidjanibacter</taxon>
    </lineage>
</organism>
<feature type="transmembrane region" description="Helical" evidence="1">
    <location>
        <begin position="75"/>
        <end position="94"/>
    </location>
</feature>
<keyword evidence="1" id="KW-1133">Transmembrane helix</keyword>
<comment type="caution">
    <text evidence="2">The sequence shown here is derived from an EMBL/GenBank/DDBJ whole genome shotgun (WGS) entry which is preliminary data.</text>
</comment>
<dbReference type="Proteomes" id="UP000824014">
    <property type="component" value="Unassembled WGS sequence"/>
</dbReference>
<reference evidence="2" key="1">
    <citation type="journal article" date="2021" name="PeerJ">
        <title>Extensive microbial diversity within the chicken gut microbiome revealed by metagenomics and culture.</title>
        <authorList>
            <person name="Gilroy R."/>
            <person name="Ravi A."/>
            <person name="Getino M."/>
            <person name="Pursley I."/>
            <person name="Horton D.L."/>
            <person name="Alikhan N.F."/>
            <person name="Baker D."/>
            <person name="Gharbi K."/>
            <person name="Hall N."/>
            <person name="Watson M."/>
            <person name="Adriaenssens E.M."/>
            <person name="Foster-Nyarko E."/>
            <person name="Jarju S."/>
            <person name="Secka A."/>
            <person name="Antonio M."/>
            <person name="Oren A."/>
            <person name="Chaudhuri R.R."/>
            <person name="La Ragione R."/>
            <person name="Hildebrand F."/>
            <person name="Pallen M.J."/>
        </authorList>
    </citation>
    <scope>NUCLEOTIDE SEQUENCE</scope>
    <source>
        <strain evidence="2">ChiHjej11B10-19426</strain>
    </source>
</reference>
<keyword evidence="1" id="KW-0812">Transmembrane</keyword>
<accession>A0A9D2DCI6</accession>
<dbReference type="EMBL" id="DXCC01000002">
    <property type="protein sequence ID" value="HIZ14359.1"/>
    <property type="molecule type" value="Genomic_DNA"/>
</dbReference>
<protein>
    <submittedName>
        <fullName evidence="2">Uncharacterized protein</fullName>
    </submittedName>
</protein>
<evidence type="ECO:0000313" key="3">
    <source>
        <dbReference type="Proteomes" id="UP000824014"/>
    </source>
</evidence>
<gene>
    <name evidence="2" type="ORF">H9816_00355</name>
</gene>
<keyword evidence="1" id="KW-0472">Membrane</keyword>
<evidence type="ECO:0000256" key="1">
    <source>
        <dbReference type="SAM" id="Phobius"/>
    </source>
</evidence>
<evidence type="ECO:0000313" key="2">
    <source>
        <dbReference type="EMBL" id="HIZ14359.1"/>
    </source>
</evidence>